<evidence type="ECO:0000313" key="3">
    <source>
        <dbReference type="EMBL" id="MRG85936.1"/>
    </source>
</evidence>
<dbReference type="Pfam" id="PF13786">
    <property type="entry name" value="DUF4179"/>
    <property type="match status" value="1"/>
</dbReference>
<feature type="domain" description="DUF5643" evidence="2">
    <location>
        <begin position="226"/>
        <end position="328"/>
    </location>
</feature>
<dbReference type="RefSeq" id="WP_153727865.1">
    <property type="nucleotide sequence ID" value="NZ_WJNH01000003.1"/>
</dbReference>
<dbReference type="Proteomes" id="UP000480185">
    <property type="component" value="Unassembled WGS sequence"/>
</dbReference>
<protein>
    <submittedName>
        <fullName evidence="3">DUF4179 domain-containing protein</fullName>
    </submittedName>
</protein>
<comment type="caution">
    <text evidence="3">The sequence shown here is derived from an EMBL/GenBank/DDBJ whole genome shotgun (WGS) entry which is preliminary data.</text>
</comment>
<dbReference type="Gene3D" id="2.60.40.1640">
    <property type="entry name" value="Conserved domain protein"/>
    <property type="match status" value="1"/>
</dbReference>
<dbReference type="InterPro" id="IPR040680">
    <property type="entry name" value="DUF5643"/>
</dbReference>
<accession>A0A6G1X4V9</accession>
<gene>
    <name evidence="3" type="ORF">GH754_06265</name>
</gene>
<name>A0A6G1X4V9_9BACI</name>
<organism evidence="3 4">
    <name type="scientific">Salinibacillus xinjiangensis</name>
    <dbReference type="NCBI Taxonomy" id="1229268"/>
    <lineage>
        <taxon>Bacteria</taxon>
        <taxon>Bacillati</taxon>
        <taxon>Bacillota</taxon>
        <taxon>Bacilli</taxon>
        <taxon>Bacillales</taxon>
        <taxon>Bacillaceae</taxon>
        <taxon>Salinibacillus</taxon>
    </lineage>
</organism>
<dbReference type="OrthoDB" id="2541898at2"/>
<feature type="domain" description="DUF4179" evidence="1">
    <location>
        <begin position="42"/>
        <end position="131"/>
    </location>
</feature>
<dbReference type="Gene3D" id="2.60.40.1630">
    <property type="entry name" value="bacillus anthracis domain"/>
    <property type="match status" value="1"/>
</dbReference>
<reference evidence="3 4" key="1">
    <citation type="submission" date="2019-11" db="EMBL/GenBank/DDBJ databases">
        <authorList>
            <person name="Li J."/>
        </authorList>
    </citation>
    <scope>NUCLEOTIDE SEQUENCE [LARGE SCALE GENOMIC DNA]</scope>
    <source>
        <strain evidence="3 4">J4</strain>
    </source>
</reference>
<dbReference type="AlphaFoldDB" id="A0A6G1X4V9"/>
<evidence type="ECO:0000313" key="4">
    <source>
        <dbReference type="Proteomes" id="UP000480185"/>
    </source>
</evidence>
<dbReference type="Pfam" id="PF18705">
    <property type="entry name" value="DUF5643"/>
    <property type="match status" value="1"/>
</dbReference>
<sequence>MKEIYKLFNEMDIDVKEFEEIDVSDTEKALVKKHLKSTITPKTRHWKKPIIAASITLSLASATLLSAAFSSEAGAFLGNLFNFFNQNGVYEDYKENSDEINHTQESKGITITVNDAIFDGKNVHLTYTIESELDLGEEPNIHYPYLEVKNQHIGQAQAGSNKISRVDLNQYVGMMTINIDGAKSELSNLTAEWNIESIVADTEEENEIQGEWSFEFDLNAIENMSEIVLNESREKQGVAVDFQTLQIKPMAIKINYEQIISESTQTNWDFVQVKLDIKDDLGNEYTLEDNYGSGSTKNKMSFHETYNKLNEKASKLVITPTVELSEADEVEYREDGSVASKGRKVNSTAPIEVFTLDEVVVDLNK</sequence>
<dbReference type="EMBL" id="WJNH01000003">
    <property type="protein sequence ID" value="MRG85936.1"/>
    <property type="molecule type" value="Genomic_DNA"/>
</dbReference>
<keyword evidence="4" id="KW-1185">Reference proteome</keyword>
<proteinExistence type="predicted"/>
<evidence type="ECO:0000259" key="2">
    <source>
        <dbReference type="Pfam" id="PF18705"/>
    </source>
</evidence>
<evidence type="ECO:0000259" key="1">
    <source>
        <dbReference type="Pfam" id="PF13786"/>
    </source>
</evidence>
<dbReference type="InterPro" id="IPR025436">
    <property type="entry name" value="DUF4179"/>
</dbReference>